<comment type="similarity">
    <text evidence="2 10 11">Belongs to the glutamine synthetase family.</text>
</comment>
<evidence type="ECO:0000259" key="14">
    <source>
        <dbReference type="PROSITE" id="PS51986"/>
    </source>
</evidence>
<organism evidence="16 17">
    <name type="scientific">Tepidamorphus gemmatus</name>
    <dbReference type="NCBI Taxonomy" id="747076"/>
    <lineage>
        <taxon>Bacteria</taxon>
        <taxon>Pseudomonadati</taxon>
        <taxon>Pseudomonadota</taxon>
        <taxon>Alphaproteobacteria</taxon>
        <taxon>Hyphomicrobiales</taxon>
        <taxon>Tepidamorphaceae</taxon>
        <taxon>Tepidamorphus</taxon>
    </lineage>
</organism>
<evidence type="ECO:0000313" key="17">
    <source>
        <dbReference type="Proteomes" id="UP000295678"/>
    </source>
</evidence>
<comment type="subunit">
    <text evidence="12">Oligomer of 12 subunits arranged in the form of two hexagons.</text>
</comment>
<dbReference type="GO" id="GO:0004356">
    <property type="term" value="F:glutamine synthetase activity"/>
    <property type="evidence" value="ECO:0007669"/>
    <property type="project" value="UniProtKB-EC"/>
</dbReference>
<comment type="subunit">
    <text evidence="3">Oligomer of 12 subunits arranged in the form of two hexameric ring.</text>
</comment>
<keyword evidence="17" id="KW-1185">Reference proteome</keyword>
<gene>
    <name evidence="16" type="ORF">EDC22_10449</name>
</gene>
<feature type="binding site" evidence="7">
    <location>
        <begin position="272"/>
        <end position="274"/>
    </location>
    <ligand>
        <name>ATP</name>
        <dbReference type="ChEBI" id="CHEBI:30616"/>
    </ligand>
</feature>
<dbReference type="InterPro" id="IPR008146">
    <property type="entry name" value="Gln_synth_cat_dom"/>
</dbReference>
<feature type="modified residue" description="O-AMP-tyrosine" evidence="9">
    <location>
        <position position="398"/>
    </location>
</feature>
<protein>
    <recommendedName>
        <fullName evidence="13">Glutamine synthetase</fullName>
        <ecNumber evidence="13">6.3.1.2</ecNumber>
    </recommendedName>
</protein>
<dbReference type="GO" id="GO:0019740">
    <property type="term" value="P:nitrogen utilization"/>
    <property type="evidence" value="ECO:0007669"/>
    <property type="project" value="TreeGrafter"/>
</dbReference>
<evidence type="ECO:0000313" key="16">
    <source>
        <dbReference type="EMBL" id="TCT11292.1"/>
    </source>
</evidence>
<evidence type="ECO:0000256" key="5">
    <source>
        <dbReference type="ARBA" id="ARBA00023231"/>
    </source>
</evidence>
<dbReference type="InterPro" id="IPR004809">
    <property type="entry name" value="Gln_synth_I"/>
</dbReference>
<feature type="domain" description="GS catalytic" evidence="15">
    <location>
        <begin position="106"/>
        <end position="469"/>
    </location>
</feature>
<dbReference type="GO" id="GO:0005737">
    <property type="term" value="C:cytoplasm"/>
    <property type="evidence" value="ECO:0007669"/>
    <property type="project" value="UniProtKB-SubCell"/>
</dbReference>
<feature type="binding site" evidence="8">
    <location>
        <position position="221"/>
    </location>
    <ligand>
        <name>Mg(2+)</name>
        <dbReference type="ChEBI" id="CHEBI:18420"/>
        <label>1</label>
    </ligand>
</feature>
<feature type="binding site" evidence="8">
    <location>
        <position position="214"/>
    </location>
    <ligand>
        <name>Mg(2+)</name>
        <dbReference type="ChEBI" id="CHEBI:18420"/>
        <label>1</label>
    </ligand>
</feature>
<evidence type="ECO:0000256" key="10">
    <source>
        <dbReference type="PROSITE-ProRule" id="PRU01330"/>
    </source>
</evidence>
<dbReference type="GO" id="GO:0046872">
    <property type="term" value="F:metal ion binding"/>
    <property type="evidence" value="ECO:0007669"/>
    <property type="project" value="UniProtKB-KW"/>
</dbReference>
<dbReference type="EC" id="6.3.1.2" evidence="13"/>
<dbReference type="SMART" id="SM01230">
    <property type="entry name" value="Gln-synt_C"/>
    <property type="match status" value="1"/>
</dbReference>
<dbReference type="Pfam" id="PF03951">
    <property type="entry name" value="Gln-synt_N"/>
    <property type="match status" value="1"/>
</dbReference>
<dbReference type="Proteomes" id="UP000295678">
    <property type="component" value="Unassembled WGS sequence"/>
</dbReference>
<keyword evidence="4 13" id="KW-0436">Ligase</keyword>
<proteinExistence type="inferred from homology"/>
<keyword evidence="8" id="KW-0479">Metal-binding</keyword>
<feature type="binding site" evidence="6">
    <location>
        <position position="360"/>
    </location>
    <ligand>
        <name>L-glutamate</name>
        <dbReference type="ChEBI" id="CHEBI:29985"/>
    </ligand>
</feature>
<keyword evidence="5" id="KW-0535">Nitrogen fixation</keyword>
<evidence type="ECO:0000256" key="3">
    <source>
        <dbReference type="ARBA" id="ARBA00011258"/>
    </source>
</evidence>
<feature type="binding site" evidence="8">
    <location>
        <position position="358"/>
    </location>
    <ligand>
        <name>Mg(2+)</name>
        <dbReference type="ChEBI" id="CHEBI:18420"/>
        <label>1</label>
    </ligand>
</feature>
<dbReference type="PROSITE" id="PS00182">
    <property type="entry name" value="GLNA_ADENYLATION"/>
    <property type="match status" value="1"/>
</dbReference>
<keyword evidence="9" id="KW-0597">Phosphoprotein</keyword>
<dbReference type="AlphaFoldDB" id="A0A4R3MDS9"/>
<keyword evidence="7 13" id="KW-0547">Nucleotide-binding</keyword>
<dbReference type="Gene3D" id="3.10.20.70">
    <property type="entry name" value="Glutamine synthetase, N-terminal domain"/>
    <property type="match status" value="1"/>
</dbReference>
<dbReference type="FunFam" id="3.30.590.10:FF:000001">
    <property type="entry name" value="Glutamine synthetase"/>
    <property type="match status" value="1"/>
</dbReference>
<comment type="subcellular location">
    <subcellularLocation>
        <location evidence="12">Cytoplasm</location>
    </subcellularLocation>
</comment>
<dbReference type="PROSITE" id="PS00181">
    <property type="entry name" value="GLNA_ATP"/>
    <property type="match status" value="1"/>
</dbReference>
<reference evidence="16 17" key="1">
    <citation type="submission" date="2019-03" db="EMBL/GenBank/DDBJ databases">
        <title>Genomic Encyclopedia of Type Strains, Phase IV (KMG-IV): sequencing the most valuable type-strain genomes for metagenomic binning, comparative biology and taxonomic classification.</title>
        <authorList>
            <person name="Goeker M."/>
        </authorList>
    </citation>
    <scope>NUCLEOTIDE SEQUENCE [LARGE SCALE GENOMIC DNA]</scope>
    <source>
        <strain evidence="16 17">DSM 19345</strain>
    </source>
</reference>
<dbReference type="InterPro" id="IPR001637">
    <property type="entry name" value="Gln_synth_I_adenylation_site"/>
</dbReference>
<dbReference type="PANTHER" id="PTHR43407:SF2">
    <property type="entry name" value="GLUTAMINE SYNTHETASE"/>
    <property type="match status" value="1"/>
</dbReference>
<dbReference type="SUPFAM" id="SSF55931">
    <property type="entry name" value="Glutamine synthetase/guanido kinase"/>
    <property type="match status" value="1"/>
</dbReference>
<feature type="binding site" evidence="8">
    <location>
        <position position="131"/>
    </location>
    <ligand>
        <name>Mg(2+)</name>
        <dbReference type="ChEBI" id="CHEBI:18420"/>
        <label>1</label>
    </ligand>
</feature>
<evidence type="ECO:0000256" key="12">
    <source>
        <dbReference type="RuleBase" id="RU000387"/>
    </source>
</evidence>
<feature type="binding site" evidence="7">
    <location>
        <position position="340"/>
    </location>
    <ligand>
        <name>ATP</name>
        <dbReference type="ChEBI" id="CHEBI:30616"/>
    </ligand>
</feature>
<evidence type="ECO:0000256" key="13">
    <source>
        <dbReference type="RuleBase" id="RU004356"/>
    </source>
</evidence>
<dbReference type="SUPFAM" id="SSF54368">
    <property type="entry name" value="Glutamine synthetase, N-terminal domain"/>
    <property type="match status" value="1"/>
</dbReference>
<feature type="binding site" evidence="7">
    <location>
        <position position="209"/>
    </location>
    <ligand>
        <name>ATP</name>
        <dbReference type="ChEBI" id="CHEBI:30616"/>
    </ligand>
</feature>
<evidence type="ECO:0000256" key="11">
    <source>
        <dbReference type="RuleBase" id="RU000384"/>
    </source>
</evidence>
<dbReference type="PROSITE" id="PS51986">
    <property type="entry name" value="GS_BETA_GRASP"/>
    <property type="match status" value="1"/>
</dbReference>
<evidence type="ECO:0000259" key="15">
    <source>
        <dbReference type="PROSITE" id="PS51987"/>
    </source>
</evidence>
<comment type="caution">
    <text evidence="16">The sequence shown here is derived from an EMBL/GenBank/DDBJ whole genome shotgun (WGS) entry which is preliminary data.</text>
</comment>
<evidence type="ECO:0000256" key="1">
    <source>
        <dbReference type="ARBA" id="ARBA00003117"/>
    </source>
</evidence>
<evidence type="ECO:0000256" key="6">
    <source>
        <dbReference type="PIRSR" id="PIRSR604809-1"/>
    </source>
</evidence>
<dbReference type="FunFam" id="3.10.20.70:FF:000001">
    <property type="entry name" value="Glutamine synthetase"/>
    <property type="match status" value="1"/>
</dbReference>
<keyword evidence="12" id="KW-0963">Cytoplasm</keyword>
<comment type="cofactor">
    <cofactor evidence="8">
        <name>Mg(2+)</name>
        <dbReference type="ChEBI" id="CHEBI:18420"/>
    </cofactor>
    <text evidence="8">Binds 2 Mg(2+) ions per subunit.</text>
</comment>
<feature type="binding site" evidence="6">
    <location>
        <position position="328"/>
    </location>
    <ligand>
        <name>L-glutamate</name>
        <dbReference type="ChEBI" id="CHEBI:29985"/>
    </ligand>
</feature>
<evidence type="ECO:0000256" key="2">
    <source>
        <dbReference type="ARBA" id="ARBA00009897"/>
    </source>
</evidence>
<feature type="binding site" evidence="7">
    <location>
        <position position="353"/>
    </location>
    <ligand>
        <name>ATP</name>
        <dbReference type="ChEBI" id="CHEBI:30616"/>
    </ligand>
</feature>
<feature type="binding site" evidence="6">
    <location>
        <position position="322"/>
    </location>
    <ligand>
        <name>L-glutamate</name>
        <dbReference type="ChEBI" id="CHEBI:29985"/>
    </ligand>
</feature>
<dbReference type="InterPro" id="IPR008147">
    <property type="entry name" value="Gln_synt_N"/>
</dbReference>
<dbReference type="InterPro" id="IPR027302">
    <property type="entry name" value="Gln_synth_N_conserv_site"/>
</dbReference>
<dbReference type="PANTHER" id="PTHR43407">
    <property type="entry name" value="GLUTAMINE SYNTHETASE"/>
    <property type="match status" value="1"/>
</dbReference>
<dbReference type="PROSITE" id="PS00180">
    <property type="entry name" value="GLNA_1"/>
    <property type="match status" value="1"/>
</dbReference>
<dbReference type="InterPro" id="IPR027303">
    <property type="entry name" value="Gln_synth_gly_rich_site"/>
</dbReference>
<dbReference type="PROSITE" id="PS51987">
    <property type="entry name" value="GS_CATALYTIC"/>
    <property type="match status" value="1"/>
</dbReference>
<sequence length="469" mass="51865">MAEAKTVLKTIKENDVKFVDLRFTDPRGKLQHVTMDVAAVDEDMFAEGVMFDGSSIAGWKAINESDMTLMPDPETAHMDPFFAASTLVLFCDVLEPSTGEAYERDPRSIAKKAEAYLKQTKIGDTCYFGPEAEFFVFDDVRFTSDPFNTGFVIDSGELPSNTGTEYETGNLGHRPRTKGGYFPVPPVDSAQDMRSEMLSVMAGMGVAVEKHHHEVGAAQHELGIKFDTLTRNADKMQIYKYVVHQVANAYGKTATFMPKPIFGDNGSGMHVHQSIWKAGKPVFAGNKYAGLSDECLYYIGGILKHAKSINAFTNPLTNSYKRLVPGYEAPVLLAYSARNRSASCRIPIASSPKAKRVEVRFPDPGANPYLGFAAMLMAGLDGIRNKIHPGDAMDKNLYDLPPEELKEIPTVCGSLREALASLDADRDYLKAGGVFSDDQIDAYIELKMDEVMRFEMTPHPVEYDLYYSV</sequence>
<dbReference type="RefSeq" id="WP_132806062.1">
    <property type="nucleotide sequence ID" value="NZ_SMAK01000004.1"/>
</dbReference>
<feature type="domain" description="GS beta-grasp" evidence="14">
    <location>
        <begin position="14"/>
        <end position="98"/>
    </location>
</feature>
<keyword evidence="7 13" id="KW-0067">ATP-binding</keyword>
<evidence type="ECO:0000256" key="8">
    <source>
        <dbReference type="PIRSR" id="PIRSR604809-3"/>
    </source>
</evidence>
<feature type="binding site" evidence="8">
    <location>
        <position position="270"/>
    </location>
    <ligand>
        <name>Mg(2+)</name>
        <dbReference type="ChEBI" id="CHEBI:18420"/>
        <label>1</label>
    </ligand>
</feature>
<accession>A0A4R3MDS9</accession>
<dbReference type="GO" id="GO:0005524">
    <property type="term" value="F:ATP binding"/>
    <property type="evidence" value="ECO:0007669"/>
    <property type="project" value="UniProtKB-KW"/>
</dbReference>
<dbReference type="OrthoDB" id="9807095at2"/>
<keyword evidence="8" id="KW-0460">Magnesium</keyword>
<evidence type="ECO:0000256" key="4">
    <source>
        <dbReference type="ARBA" id="ARBA00022598"/>
    </source>
</evidence>
<dbReference type="NCBIfam" id="TIGR00653">
    <property type="entry name" value="GlnA"/>
    <property type="match status" value="1"/>
</dbReference>
<dbReference type="EMBL" id="SMAK01000004">
    <property type="protein sequence ID" value="TCT11292.1"/>
    <property type="molecule type" value="Genomic_DNA"/>
</dbReference>
<dbReference type="Gene3D" id="3.30.590.10">
    <property type="entry name" value="Glutamine synthetase/guanido kinase, catalytic domain"/>
    <property type="match status" value="1"/>
</dbReference>
<feature type="binding site" evidence="6">
    <location>
        <position position="340"/>
    </location>
    <ligand>
        <name>L-glutamate</name>
        <dbReference type="ChEBI" id="CHEBI:29985"/>
    </ligand>
</feature>
<dbReference type="GO" id="GO:0006542">
    <property type="term" value="P:glutamine biosynthetic process"/>
    <property type="evidence" value="ECO:0007669"/>
    <property type="project" value="InterPro"/>
</dbReference>
<dbReference type="Pfam" id="PF00120">
    <property type="entry name" value="Gln-synt_C"/>
    <property type="match status" value="1"/>
</dbReference>
<evidence type="ECO:0000256" key="9">
    <source>
        <dbReference type="PIRSR" id="PIRSR604809-50"/>
    </source>
</evidence>
<comment type="function">
    <text evidence="1">Catalyzes the ATP-dependent biosynthesis of glutamine from glutamate and ammonia.</text>
</comment>
<name>A0A4R3MDS9_9HYPH</name>
<feature type="binding site" evidence="6">
    <location>
        <begin position="265"/>
        <end position="266"/>
    </location>
    <ligand>
        <name>L-glutamate</name>
        <dbReference type="ChEBI" id="CHEBI:29985"/>
    </ligand>
</feature>
<dbReference type="GO" id="GO:0016020">
    <property type="term" value="C:membrane"/>
    <property type="evidence" value="ECO:0007669"/>
    <property type="project" value="TreeGrafter"/>
</dbReference>
<dbReference type="InterPro" id="IPR014746">
    <property type="entry name" value="Gln_synth/guanido_kin_cat_dom"/>
</dbReference>
<evidence type="ECO:0000256" key="7">
    <source>
        <dbReference type="PIRSR" id="PIRSR604809-2"/>
    </source>
</evidence>
<dbReference type="InterPro" id="IPR036651">
    <property type="entry name" value="Gln_synt_N_sf"/>
</dbReference>
<comment type="catalytic activity">
    <reaction evidence="13">
        <text>L-glutamate + NH4(+) + ATP = L-glutamine + ADP + phosphate + H(+)</text>
        <dbReference type="Rhea" id="RHEA:16169"/>
        <dbReference type="ChEBI" id="CHEBI:15378"/>
        <dbReference type="ChEBI" id="CHEBI:28938"/>
        <dbReference type="ChEBI" id="CHEBI:29985"/>
        <dbReference type="ChEBI" id="CHEBI:30616"/>
        <dbReference type="ChEBI" id="CHEBI:43474"/>
        <dbReference type="ChEBI" id="CHEBI:58359"/>
        <dbReference type="ChEBI" id="CHEBI:456216"/>
        <dbReference type="EC" id="6.3.1.2"/>
    </reaction>
</comment>
<feature type="binding site" evidence="8">
    <location>
        <position position="133"/>
    </location>
    <ligand>
        <name>Mg(2+)</name>
        <dbReference type="ChEBI" id="CHEBI:18420"/>
        <label>1</label>
    </ligand>
</feature>